<dbReference type="AlphaFoldDB" id="T1KE68"/>
<reference evidence="2" key="1">
    <citation type="submission" date="2011-08" db="EMBL/GenBank/DDBJ databases">
        <authorList>
            <person name="Rombauts S."/>
        </authorList>
    </citation>
    <scope>NUCLEOTIDE SEQUENCE</scope>
    <source>
        <strain evidence="2">London</strain>
    </source>
</reference>
<evidence type="ECO:0000313" key="2">
    <source>
        <dbReference type="Proteomes" id="UP000015104"/>
    </source>
</evidence>
<dbReference type="EMBL" id="CAEY01002034">
    <property type="status" value="NOT_ANNOTATED_CDS"/>
    <property type="molecule type" value="Genomic_DNA"/>
</dbReference>
<keyword evidence="2" id="KW-1185">Reference proteome</keyword>
<organism evidence="1 2">
    <name type="scientific">Tetranychus urticae</name>
    <name type="common">Two-spotted spider mite</name>
    <dbReference type="NCBI Taxonomy" id="32264"/>
    <lineage>
        <taxon>Eukaryota</taxon>
        <taxon>Metazoa</taxon>
        <taxon>Ecdysozoa</taxon>
        <taxon>Arthropoda</taxon>
        <taxon>Chelicerata</taxon>
        <taxon>Arachnida</taxon>
        <taxon>Acari</taxon>
        <taxon>Acariformes</taxon>
        <taxon>Trombidiformes</taxon>
        <taxon>Prostigmata</taxon>
        <taxon>Eleutherengona</taxon>
        <taxon>Raphignathae</taxon>
        <taxon>Tetranychoidea</taxon>
        <taxon>Tetranychidae</taxon>
        <taxon>Tetranychus</taxon>
    </lineage>
</organism>
<reference evidence="1" key="2">
    <citation type="submission" date="2015-06" db="UniProtKB">
        <authorList>
            <consortium name="EnsemblMetazoa"/>
        </authorList>
    </citation>
    <scope>IDENTIFICATION</scope>
</reference>
<name>T1KE68_TETUR</name>
<sequence length="64" mass="7253">MRISSNQMLNVNGKSCPDADRLMPDKNESMFQCKCISRGDFKGILKNISSKPGFGFWVEAFVFM</sequence>
<dbReference type="HOGENOM" id="CLU_2870454_0_0_1"/>
<accession>T1KE68</accession>
<dbReference type="Proteomes" id="UP000015104">
    <property type="component" value="Unassembled WGS sequence"/>
</dbReference>
<evidence type="ECO:0000313" key="1">
    <source>
        <dbReference type="EnsemblMetazoa" id="tetur09g05490.1"/>
    </source>
</evidence>
<protein>
    <submittedName>
        <fullName evidence="1">Uncharacterized protein</fullName>
    </submittedName>
</protein>
<proteinExistence type="predicted"/>
<dbReference type="EnsemblMetazoa" id="tetur09g05490.1">
    <property type="protein sequence ID" value="tetur09g05490.1"/>
    <property type="gene ID" value="tetur09g05490"/>
</dbReference>